<dbReference type="Proteomes" id="UP000031443">
    <property type="component" value="Unassembled WGS sequence"/>
</dbReference>
<dbReference type="EMBL" id="KB540907">
    <property type="protein sequence ID" value="EMP32371.1"/>
    <property type="molecule type" value="Genomic_DNA"/>
</dbReference>
<evidence type="ECO:0000313" key="1">
    <source>
        <dbReference type="EMBL" id="EMP32371.1"/>
    </source>
</evidence>
<proteinExistence type="predicted"/>
<keyword evidence="2" id="KW-1185">Reference proteome</keyword>
<gene>
    <name evidence="1" type="ORF">UY3_10458</name>
</gene>
<sequence>MHASRTGTVTEDLQSMAPGRTVTWSGAPTGGHISKNLSYCKGGVCVCECVRTGLTNRGTELLLLRLKELSFRLHRVIESHRSTVFKTTLLFLVLAVVPIGDQKRKGSCYAA</sequence>
<accession>M7B3C3</accession>
<protein>
    <submittedName>
        <fullName evidence="1">Uncharacterized protein</fullName>
    </submittedName>
</protein>
<organism evidence="1 2">
    <name type="scientific">Chelonia mydas</name>
    <name type="common">Green sea-turtle</name>
    <name type="synonym">Chelonia agassizi</name>
    <dbReference type="NCBI Taxonomy" id="8469"/>
    <lineage>
        <taxon>Eukaryota</taxon>
        <taxon>Metazoa</taxon>
        <taxon>Chordata</taxon>
        <taxon>Craniata</taxon>
        <taxon>Vertebrata</taxon>
        <taxon>Euteleostomi</taxon>
        <taxon>Archelosauria</taxon>
        <taxon>Testudinata</taxon>
        <taxon>Testudines</taxon>
        <taxon>Cryptodira</taxon>
        <taxon>Durocryptodira</taxon>
        <taxon>Americhelydia</taxon>
        <taxon>Chelonioidea</taxon>
        <taxon>Cheloniidae</taxon>
        <taxon>Chelonia</taxon>
    </lineage>
</organism>
<dbReference type="AlphaFoldDB" id="M7B3C3"/>
<name>M7B3C3_CHEMY</name>
<reference evidence="2" key="1">
    <citation type="journal article" date="2013" name="Nat. Genet.">
        <title>The draft genomes of soft-shell turtle and green sea turtle yield insights into the development and evolution of the turtle-specific body plan.</title>
        <authorList>
            <person name="Wang Z."/>
            <person name="Pascual-Anaya J."/>
            <person name="Zadissa A."/>
            <person name="Li W."/>
            <person name="Niimura Y."/>
            <person name="Huang Z."/>
            <person name="Li C."/>
            <person name="White S."/>
            <person name="Xiong Z."/>
            <person name="Fang D."/>
            <person name="Wang B."/>
            <person name="Ming Y."/>
            <person name="Chen Y."/>
            <person name="Zheng Y."/>
            <person name="Kuraku S."/>
            <person name="Pignatelli M."/>
            <person name="Herrero J."/>
            <person name="Beal K."/>
            <person name="Nozawa M."/>
            <person name="Li Q."/>
            <person name="Wang J."/>
            <person name="Zhang H."/>
            <person name="Yu L."/>
            <person name="Shigenobu S."/>
            <person name="Wang J."/>
            <person name="Liu J."/>
            <person name="Flicek P."/>
            <person name="Searle S."/>
            <person name="Wang J."/>
            <person name="Kuratani S."/>
            <person name="Yin Y."/>
            <person name="Aken B."/>
            <person name="Zhang G."/>
            <person name="Irie N."/>
        </authorList>
    </citation>
    <scope>NUCLEOTIDE SEQUENCE [LARGE SCALE GENOMIC DNA]</scope>
</reference>
<evidence type="ECO:0000313" key="2">
    <source>
        <dbReference type="Proteomes" id="UP000031443"/>
    </source>
</evidence>